<evidence type="ECO:0000256" key="1">
    <source>
        <dbReference type="ARBA" id="ARBA00007074"/>
    </source>
</evidence>
<dbReference type="Proteomes" id="UP000244152">
    <property type="component" value="Unassembled WGS sequence"/>
</dbReference>
<name>A0A2T5I5F8_9PROT</name>
<dbReference type="EMBL" id="QAOK01000036">
    <property type="protein sequence ID" value="PTQ79028.1"/>
    <property type="molecule type" value="Genomic_DNA"/>
</dbReference>
<dbReference type="SUPFAM" id="SSF54001">
    <property type="entry name" value="Cysteine proteinases"/>
    <property type="match status" value="1"/>
</dbReference>
<keyword evidence="5" id="KW-0788">Thiol protease</keyword>
<dbReference type="Gene3D" id="3.90.1720.10">
    <property type="entry name" value="endopeptidase domain like (from Nostoc punctiforme)"/>
    <property type="match status" value="1"/>
</dbReference>
<evidence type="ECO:0000256" key="4">
    <source>
        <dbReference type="ARBA" id="ARBA00022801"/>
    </source>
</evidence>
<comment type="caution">
    <text evidence="7">The sequence shown here is derived from an EMBL/GenBank/DDBJ whole genome shotgun (WGS) entry which is preliminary data.</text>
</comment>
<dbReference type="InterPro" id="IPR038765">
    <property type="entry name" value="Papain-like_cys_pep_sf"/>
</dbReference>
<dbReference type="PANTHER" id="PTHR47360:SF1">
    <property type="entry name" value="ENDOPEPTIDASE NLPC-RELATED"/>
    <property type="match status" value="1"/>
</dbReference>
<dbReference type="PANTHER" id="PTHR47360">
    <property type="entry name" value="MUREIN DD-ENDOPEPTIDASE MEPS/MUREIN LD-CARBOXYPEPTIDASE"/>
    <property type="match status" value="1"/>
</dbReference>
<dbReference type="AlphaFoldDB" id="A0A2T5I5F8"/>
<dbReference type="GO" id="GO:0008234">
    <property type="term" value="F:cysteine-type peptidase activity"/>
    <property type="evidence" value="ECO:0007669"/>
    <property type="project" value="UniProtKB-KW"/>
</dbReference>
<evidence type="ECO:0000256" key="3">
    <source>
        <dbReference type="ARBA" id="ARBA00022729"/>
    </source>
</evidence>
<keyword evidence="2" id="KW-0645">Protease</keyword>
<dbReference type="GO" id="GO:0006508">
    <property type="term" value="P:proteolysis"/>
    <property type="evidence" value="ECO:0007669"/>
    <property type="project" value="UniProtKB-KW"/>
</dbReference>
<evidence type="ECO:0000256" key="5">
    <source>
        <dbReference type="ARBA" id="ARBA00022807"/>
    </source>
</evidence>
<evidence type="ECO:0000313" key="7">
    <source>
        <dbReference type="EMBL" id="PTQ79028.1"/>
    </source>
</evidence>
<keyword evidence="4 7" id="KW-0378">Hydrolase</keyword>
<accession>A0A2T5I5F8</accession>
<evidence type="ECO:0000256" key="2">
    <source>
        <dbReference type="ARBA" id="ARBA00022670"/>
    </source>
</evidence>
<evidence type="ECO:0000259" key="6">
    <source>
        <dbReference type="PROSITE" id="PS51935"/>
    </source>
</evidence>
<dbReference type="InterPro" id="IPR000064">
    <property type="entry name" value="NLP_P60_dom"/>
</dbReference>
<proteinExistence type="inferred from homology"/>
<sequence>MPTLRNIAWENNNLKLGGAMKKSIWLMVVPLTIGLVGCSSVPEKGTKVTHAPGVTHVPGVTHAPGAMVNLENTSLVKKVLYEQYNQWKHTRYRMGGMSRSGVDCSGFIQVTFKTKLGVVLPRSTEFQAQLGESVSKSELRAGDLVFFKTRWSGRHVGVYIEDGRFLHASSTYGVTISKLNESYWKSAYWKAKRLDM</sequence>
<protein>
    <submittedName>
        <fullName evidence="7">Cell wall-associated NlpC family hydrolase</fullName>
    </submittedName>
</protein>
<reference evidence="7 8" key="1">
    <citation type="submission" date="2018-04" db="EMBL/GenBank/DDBJ databases">
        <title>Active sludge and wastewater microbial communities from Klosterneuburg, Austria.</title>
        <authorList>
            <person name="Wagner M."/>
        </authorList>
    </citation>
    <scope>NUCLEOTIDE SEQUENCE [LARGE SCALE GENOMIC DNA]</scope>
    <source>
        <strain evidence="7 8">Nl12</strain>
    </source>
</reference>
<dbReference type="PROSITE" id="PS51935">
    <property type="entry name" value="NLPC_P60"/>
    <property type="match status" value="1"/>
</dbReference>
<evidence type="ECO:0000313" key="8">
    <source>
        <dbReference type="Proteomes" id="UP000244152"/>
    </source>
</evidence>
<feature type="domain" description="NlpC/P60" evidence="6">
    <location>
        <begin position="74"/>
        <end position="195"/>
    </location>
</feature>
<gene>
    <name evidence="7" type="ORF">C8R21_13616</name>
</gene>
<dbReference type="Pfam" id="PF00877">
    <property type="entry name" value="NLPC_P60"/>
    <property type="match status" value="1"/>
</dbReference>
<comment type="similarity">
    <text evidence="1">Belongs to the peptidase C40 family.</text>
</comment>
<dbReference type="InterPro" id="IPR052062">
    <property type="entry name" value="Murein_DD/LD_carboxypeptidase"/>
</dbReference>
<keyword evidence="3" id="KW-0732">Signal</keyword>
<organism evidence="7 8">
    <name type="scientific">Nitrosospira multiformis</name>
    <dbReference type="NCBI Taxonomy" id="1231"/>
    <lineage>
        <taxon>Bacteria</taxon>
        <taxon>Pseudomonadati</taxon>
        <taxon>Pseudomonadota</taxon>
        <taxon>Betaproteobacteria</taxon>
        <taxon>Nitrosomonadales</taxon>
        <taxon>Nitrosomonadaceae</taxon>
        <taxon>Nitrosospira</taxon>
    </lineage>
</organism>